<sequence>MSRKGLGMTVIAGTDDVVIGVFTDGDLRRALDRQIDVHRVTMREVMTTPCKTIGPQELAAERCTAWSCTASRLCRSPMPRGAWSAR</sequence>
<accession>T0XYS8</accession>
<evidence type="ECO:0000313" key="1">
    <source>
        <dbReference type="EMBL" id="EQD27906.1"/>
    </source>
</evidence>
<dbReference type="Gene3D" id="3.10.580.10">
    <property type="entry name" value="CBS-domain"/>
    <property type="match status" value="1"/>
</dbReference>
<comment type="caution">
    <text evidence="1">The sequence shown here is derived from an EMBL/GenBank/DDBJ whole genome shotgun (WGS) entry which is preliminary data.</text>
</comment>
<reference evidence="1" key="1">
    <citation type="submission" date="2013-08" db="EMBL/GenBank/DDBJ databases">
        <authorList>
            <person name="Mendez C."/>
            <person name="Richter M."/>
            <person name="Ferrer M."/>
            <person name="Sanchez J."/>
        </authorList>
    </citation>
    <scope>NUCLEOTIDE SEQUENCE</scope>
</reference>
<dbReference type="EMBL" id="AUZZ01010962">
    <property type="protein sequence ID" value="EQD27906.1"/>
    <property type="molecule type" value="Genomic_DNA"/>
</dbReference>
<protein>
    <submittedName>
        <fullName evidence="1">Polysialic acid capsule expression protein</fullName>
    </submittedName>
</protein>
<dbReference type="InterPro" id="IPR050986">
    <property type="entry name" value="GutQ/KpsF_isomerases"/>
</dbReference>
<proteinExistence type="predicted"/>
<dbReference type="AlphaFoldDB" id="T0XYS8"/>
<organism evidence="1">
    <name type="scientific">mine drainage metagenome</name>
    <dbReference type="NCBI Taxonomy" id="410659"/>
    <lineage>
        <taxon>unclassified sequences</taxon>
        <taxon>metagenomes</taxon>
        <taxon>ecological metagenomes</taxon>
    </lineage>
</organism>
<dbReference type="SUPFAM" id="SSF54631">
    <property type="entry name" value="CBS-domain pair"/>
    <property type="match status" value="1"/>
</dbReference>
<dbReference type="PANTHER" id="PTHR42745:SF1">
    <property type="entry name" value="ARABINOSE 5-PHOSPHATE ISOMERASE KDSD"/>
    <property type="match status" value="1"/>
</dbReference>
<gene>
    <name evidence="1" type="ORF">B2A_15062</name>
</gene>
<dbReference type="PANTHER" id="PTHR42745">
    <property type="match status" value="1"/>
</dbReference>
<dbReference type="InterPro" id="IPR046342">
    <property type="entry name" value="CBS_dom_sf"/>
</dbReference>
<reference evidence="1" key="2">
    <citation type="journal article" date="2014" name="ISME J.">
        <title>Microbial stratification in low pH oxic and suboxic macroscopic growths along an acid mine drainage.</title>
        <authorList>
            <person name="Mendez-Garcia C."/>
            <person name="Mesa V."/>
            <person name="Sprenger R.R."/>
            <person name="Richter M."/>
            <person name="Diez M.S."/>
            <person name="Solano J."/>
            <person name="Bargiela R."/>
            <person name="Golyshina O.V."/>
            <person name="Manteca A."/>
            <person name="Ramos J.L."/>
            <person name="Gallego J.R."/>
            <person name="Llorente I."/>
            <person name="Martins Dos Santos V.A."/>
            <person name="Jensen O.N."/>
            <person name="Pelaez A.I."/>
            <person name="Sanchez J."/>
            <person name="Ferrer M."/>
        </authorList>
    </citation>
    <scope>NUCLEOTIDE SEQUENCE</scope>
</reference>
<name>T0XYS8_9ZZZZ</name>